<dbReference type="GeneID" id="30036229"/>
<reference evidence="3 4" key="1">
    <citation type="submission" date="2016-02" db="EMBL/GenBank/DDBJ databases">
        <title>Complete genome sequence and transcriptome regulation of the pentose utilising yeast Sugiyamaella lignohabitans.</title>
        <authorList>
            <person name="Bellasio M."/>
            <person name="Peymann A."/>
            <person name="Valli M."/>
            <person name="Sipitzky M."/>
            <person name="Graf A."/>
            <person name="Sauer M."/>
            <person name="Marx H."/>
            <person name="Mattanovich D."/>
        </authorList>
    </citation>
    <scope>NUCLEOTIDE SEQUENCE [LARGE SCALE GENOMIC DNA]</scope>
    <source>
        <strain evidence="3 4">CBS 10342</strain>
    </source>
</reference>
<feature type="chain" id="PRO_5007884567" evidence="2">
    <location>
        <begin position="20"/>
        <end position="408"/>
    </location>
</feature>
<keyword evidence="4" id="KW-1185">Reference proteome</keyword>
<dbReference type="KEGG" id="slb:AWJ20_4130"/>
<dbReference type="AlphaFoldDB" id="A0A167C7R6"/>
<feature type="compositionally biased region" description="Polar residues" evidence="1">
    <location>
        <begin position="390"/>
        <end position="408"/>
    </location>
</feature>
<evidence type="ECO:0000313" key="4">
    <source>
        <dbReference type="Proteomes" id="UP000189580"/>
    </source>
</evidence>
<feature type="signal peptide" evidence="2">
    <location>
        <begin position="1"/>
        <end position="19"/>
    </location>
</feature>
<sequence length="408" mass="42605">MQPFIILVVNALIAATANAENPLDHLPTTLSSVFNAPPTSESTVSTSKCPYEQIWKGLNLLQRSYGYYQATSNEQQDSSNSDVTSANCTSTTTVTRTHYVPEFAEGNPFTGSNAYGRDAFEKNWNQFYGQPTEVAQDGVCTAFVSVTATHTIPSGVHHGQFVHTGFLSDLPSGFPTDFPTGFPSGMPPAFHSGFPTGVPSAFAAQMTGGEEFQSPGGLPRPQGGFPQLPSGFPTDYAGFAKNFPDDLPTSFPAAVPTFVVDYVNELKTVFPTGLPTNFVDLVKELPTTFPSGFPTPIAEIALNFQSRFASSVPPNFPTNFPLVPPNRGFGGQFPQGGLTGAPTGALTGVPAGSPSDLPSGQASPDVSGGFQGGAVGTPEAVSPSAGDVTNAPSADSLPTPNYAQFLGN</sequence>
<dbReference type="RefSeq" id="XP_018733803.1">
    <property type="nucleotide sequence ID" value="XM_018881189.1"/>
</dbReference>
<dbReference type="OrthoDB" id="2150639at2759"/>
<evidence type="ECO:0000313" key="3">
    <source>
        <dbReference type="EMBL" id="ANB11326.1"/>
    </source>
</evidence>
<evidence type="ECO:0000256" key="2">
    <source>
        <dbReference type="SAM" id="SignalP"/>
    </source>
</evidence>
<feature type="region of interest" description="Disordered" evidence="1">
    <location>
        <begin position="327"/>
        <end position="408"/>
    </location>
</feature>
<dbReference type="Proteomes" id="UP000189580">
    <property type="component" value="Chromosome c"/>
</dbReference>
<accession>A0A167C7R6</accession>
<evidence type="ECO:0000256" key="1">
    <source>
        <dbReference type="SAM" id="MobiDB-lite"/>
    </source>
</evidence>
<organism evidence="3 4">
    <name type="scientific">Sugiyamaella lignohabitans</name>
    <dbReference type="NCBI Taxonomy" id="796027"/>
    <lineage>
        <taxon>Eukaryota</taxon>
        <taxon>Fungi</taxon>
        <taxon>Dikarya</taxon>
        <taxon>Ascomycota</taxon>
        <taxon>Saccharomycotina</taxon>
        <taxon>Dipodascomycetes</taxon>
        <taxon>Dipodascales</taxon>
        <taxon>Trichomonascaceae</taxon>
        <taxon>Sugiyamaella</taxon>
    </lineage>
</organism>
<keyword evidence="2" id="KW-0732">Signal</keyword>
<gene>
    <name evidence="3" type="ORF">AWJ20_4130</name>
</gene>
<proteinExistence type="predicted"/>
<protein>
    <submittedName>
        <fullName evidence="3">PT repeat family protein</fullName>
    </submittedName>
</protein>
<dbReference type="EMBL" id="CP014500">
    <property type="protein sequence ID" value="ANB11326.1"/>
    <property type="molecule type" value="Genomic_DNA"/>
</dbReference>
<feature type="compositionally biased region" description="Gly residues" evidence="1">
    <location>
        <begin position="328"/>
        <end position="339"/>
    </location>
</feature>
<name>A0A167C7R6_9ASCO</name>
<feature type="compositionally biased region" description="Low complexity" evidence="1">
    <location>
        <begin position="340"/>
        <end position="352"/>
    </location>
</feature>